<organism evidence="6 7">
    <name type="scientific">Saccoglossus kowalevskii</name>
    <name type="common">Acorn worm</name>
    <dbReference type="NCBI Taxonomy" id="10224"/>
    <lineage>
        <taxon>Eukaryota</taxon>
        <taxon>Metazoa</taxon>
        <taxon>Hemichordata</taxon>
        <taxon>Enteropneusta</taxon>
        <taxon>Harrimaniidae</taxon>
        <taxon>Saccoglossus</taxon>
    </lineage>
</organism>
<proteinExistence type="inferred from homology"/>
<dbReference type="SUPFAM" id="SSF47616">
    <property type="entry name" value="GST C-terminal domain-like"/>
    <property type="match status" value="1"/>
</dbReference>
<dbReference type="InterPro" id="IPR050983">
    <property type="entry name" value="GST_Omega/HSP26"/>
</dbReference>
<dbReference type="InterPro" id="IPR010987">
    <property type="entry name" value="Glutathione-S-Trfase_C-like"/>
</dbReference>
<keyword evidence="2 3" id="KW-0560">Oxidoreductase</keyword>
<dbReference type="InterPro" id="IPR004045">
    <property type="entry name" value="Glutathione_S-Trfase_N"/>
</dbReference>
<evidence type="ECO:0000256" key="1">
    <source>
        <dbReference type="ARBA" id="ARBA00011067"/>
    </source>
</evidence>
<dbReference type="PRINTS" id="PR01625">
    <property type="entry name" value="GSTRNSFRASEO"/>
</dbReference>
<dbReference type="PROSITE" id="PS50405">
    <property type="entry name" value="GST_CTER"/>
    <property type="match status" value="1"/>
</dbReference>
<accession>A0ABM0MLL6</accession>
<dbReference type="SUPFAM" id="SSF52833">
    <property type="entry name" value="Thioredoxin-like"/>
    <property type="match status" value="1"/>
</dbReference>
<comment type="catalytic activity">
    <reaction evidence="3">
        <text>RX + glutathione = an S-substituted glutathione + a halide anion + H(+)</text>
        <dbReference type="Rhea" id="RHEA:16437"/>
        <dbReference type="ChEBI" id="CHEBI:15378"/>
        <dbReference type="ChEBI" id="CHEBI:16042"/>
        <dbReference type="ChEBI" id="CHEBI:17792"/>
        <dbReference type="ChEBI" id="CHEBI:57925"/>
        <dbReference type="ChEBI" id="CHEBI:90779"/>
        <dbReference type="EC" id="2.5.1.18"/>
    </reaction>
</comment>
<dbReference type="InterPro" id="IPR036282">
    <property type="entry name" value="Glutathione-S-Trfase_C_sf"/>
</dbReference>
<dbReference type="SFLD" id="SFLDG00358">
    <property type="entry name" value="Main_(cytGST)"/>
    <property type="match status" value="1"/>
</dbReference>
<dbReference type="Pfam" id="PF13417">
    <property type="entry name" value="GST_N_3"/>
    <property type="match status" value="1"/>
</dbReference>
<dbReference type="GeneID" id="102805394"/>
<reference evidence="7" key="1">
    <citation type="submission" date="2025-08" db="UniProtKB">
        <authorList>
            <consortium name="RefSeq"/>
        </authorList>
    </citation>
    <scope>IDENTIFICATION</scope>
    <source>
        <tissue evidence="7">Testes</tissue>
    </source>
</reference>
<gene>
    <name evidence="7" type="primary">LOC102805394</name>
</gene>
<comment type="catalytic activity">
    <reaction evidence="3">
        <text>methylarsonate + 2 glutathione + H(+) = methylarsonous acid + glutathione disulfide + H2O</text>
        <dbReference type="Rhea" id="RHEA:15969"/>
        <dbReference type="ChEBI" id="CHEBI:15377"/>
        <dbReference type="ChEBI" id="CHEBI:15378"/>
        <dbReference type="ChEBI" id="CHEBI:17826"/>
        <dbReference type="ChEBI" id="CHEBI:33409"/>
        <dbReference type="ChEBI" id="CHEBI:57925"/>
        <dbReference type="ChEBI" id="CHEBI:58297"/>
        <dbReference type="EC" id="1.20.4.2"/>
    </reaction>
</comment>
<dbReference type="PANTHER" id="PTHR43968">
    <property type="match status" value="1"/>
</dbReference>
<dbReference type="PANTHER" id="PTHR43968:SF6">
    <property type="entry name" value="GLUTATHIONE S-TRANSFERASE OMEGA"/>
    <property type="match status" value="1"/>
</dbReference>
<evidence type="ECO:0000259" key="5">
    <source>
        <dbReference type="PROSITE" id="PS50405"/>
    </source>
</evidence>
<comment type="function">
    <text evidence="3">Exhibits glutathione-dependent thiol transferase activity. Has high dehydroascorbate reductase activity and may contribute to the recycling of ascorbic acid. Participates in the biotransformation of inorganic arsenic and reduces monomethylarsonic acid (MMA).</text>
</comment>
<dbReference type="EC" id="1.20.4.2" evidence="3"/>
<protein>
    <recommendedName>
        <fullName evidence="3">Glutathione S-transferase omega</fullName>
        <shortName evidence="3">GSTO</shortName>
        <ecNumber evidence="3">1.20.4.2</ecNumber>
        <ecNumber evidence="3">1.8.5.1</ecNumber>
        <ecNumber evidence="3">2.5.1.18</ecNumber>
    </recommendedName>
    <alternativeName>
        <fullName evidence="3">Glutathione-dependent dehydroascorbate reductase</fullName>
    </alternativeName>
    <alternativeName>
        <fullName evidence="3">Monomethylarsonic acid reductase</fullName>
    </alternativeName>
</protein>
<evidence type="ECO:0000259" key="4">
    <source>
        <dbReference type="PROSITE" id="PS50404"/>
    </source>
</evidence>
<keyword evidence="3" id="KW-0808">Transferase</keyword>
<dbReference type="InterPro" id="IPR036249">
    <property type="entry name" value="Thioredoxin-like_sf"/>
</dbReference>
<keyword evidence="6" id="KW-1185">Reference proteome</keyword>
<sequence length="245" mass="28264">MSEEHLASGDPLPPLKDGTIRLYSMRYCPYAQRSRLALLAKGIQYETVNCNLKYKPKWLFEKNPKGLVPVLEHNGKVVFESLIVNDYLDQAYLGKRRLNNQDIYLKAVDDMVMNVFNGRVVHPFFRMFAAAKKDKANETKMIKGLIFIDTELKKRGTQFYGGSQPGMLDYNMWPFLERLKNKEIITGETIFSDKVPLLDKYINDMMEDGPVKETYTLPEVQLKWTTGYVSGNLQYDGLEEAKPKL</sequence>
<evidence type="ECO:0000256" key="3">
    <source>
        <dbReference type="RuleBase" id="RU368071"/>
    </source>
</evidence>
<evidence type="ECO:0000256" key="2">
    <source>
        <dbReference type="ARBA" id="ARBA00023002"/>
    </source>
</evidence>
<dbReference type="RefSeq" id="XP_006820907.1">
    <property type="nucleotide sequence ID" value="XM_006820844.1"/>
</dbReference>
<evidence type="ECO:0000313" key="7">
    <source>
        <dbReference type="RefSeq" id="XP_006820907.1"/>
    </source>
</evidence>
<dbReference type="Gene3D" id="1.20.1050.10">
    <property type="match status" value="1"/>
</dbReference>
<comment type="similarity">
    <text evidence="1 3">Belongs to the GST superfamily. Omega family.</text>
</comment>
<dbReference type="Gene3D" id="3.40.30.10">
    <property type="entry name" value="Glutaredoxin"/>
    <property type="match status" value="1"/>
</dbReference>
<feature type="domain" description="GST C-terminal" evidence="5">
    <location>
        <begin position="102"/>
        <end position="222"/>
    </location>
</feature>
<dbReference type="PROSITE" id="PS50404">
    <property type="entry name" value="GST_NTER"/>
    <property type="match status" value="1"/>
</dbReference>
<name>A0ABM0MLL6_SACKO</name>
<comment type="catalytic activity">
    <reaction evidence="3">
        <text>L-dehydroascorbate + 2 glutathione = glutathione disulfide + L-ascorbate</text>
        <dbReference type="Rhea" id="RHEA:24424"/>
        <dbReference type="ChEBI" id="CHEBI:38290"/>
        <dbReference type="ChEBI" id="CHEBI:57925"/>
        <dbReference type="ChEBI" id="CHEBI:58297"/>
        <dbReference type="ChEBI" id="CHEBI:58539"/>
        <dbReference type="EC" id="1.8.5.1"/>
    </reaction>
</comment>
<dbReference type="InterPro" id="IPR040079">
    <property type="entry name" value="Glutathione_S-Trfase"/>
</dbReference>
<feature type="domain" description="GST N-terminal" evidence="4">
    <location>
        <begin position="18"/>
        <end position="96"/>
    </location>
</feature>
<dbReference type="Proteomes" id="UP000694865">
    <property type="component" value="Unplaced"/>
</dbReference>
<dbReference type="EC" id="2.5.1.18" evidence="3"/>
<evidence type="ECO:0000313" key="6">
    <source>
        <dbReference type="Proteomes" id="UP000694865"/>
    </source>
</evidence>
<dbReference type="EC" id="1.8.5.1" evidence="3"/>
<dbReference type="InterPro" id="IPR005442">
    <property type="entry name" value="GST_omega"/>
</dbReference>
<dbReference type="SFLD" id="SFLDS00019">
    <property type="entry name" value="Glutathione_Transferase_(cytos"/>
    <property type="match status" value="1"/>
</dbReference>